<feature type="compositionally biased region" description="Polar residues" evidence="1">
    <location>
        <begin position="182"/>
        <end position="197"/>
    </location>
</feature>
<dbReference type="InterPro" id="IPR013083">
    <property type="entry name" value="Znf_RING/FYVE/PHD"/>
</dbReference>
<name>A0A699IEU0_TANCI</name>
<dbReference type="EMBL" id="BKCJ010283398">
    <property type="protein sequence ID" value="GEZ47534.1"/>
    <property type="molecule type" value="Genomic_DNA"/>
</dbReference>
<evidence type="ECO:0000256" key="1">
    <source>
        <dbReference type="SAM" id="MobiDB-lite"/>
    </source>
</evidence>
<dbReference type="GO" id="GO:0016874">
    <property type="term" value="F:ligase activity"/>
    <property type="evidence" value="ECO:0007669"/>
    <property type="project" value="UniProtKB-KW"/>
</dbReference>
<organism evidence="2">
    <name type="scientific">Tanacetum cinerariifolium</name>
    <name type="common">Dalmatian daisy</name>
    <name type="synonym">Chrysanthemum cinerariifolium</name>
    <dbReference type="NCBI Taxonomy" id="118510"/>
    <lineage>
        <taxon>Eukaryota</taxon>
        <taxon>Viridiplantae</taxon>
        <taxon>Streptophyta</taxon>
        <taxon>Embryophyta</taxon>
        <taxon>Tracheophyta</taxon>
        <taxon>Spermatophyta</taxon>
        <taxon>Magnoliopsida</taxon>
        <taxon>eudicotyledons</taxon>
        <taxon>Gunneridae</taxon>
        <taxon>Pentapetalae</taxon>
        <taxon>asterids</taxon>
        <taxon>campanulids</taxon>
        <taxon>Asterales</taxon>
        <taxon>Asteraceae</taxon>
        <taxon>Asteroideae</taxon>
        <taxon>Anthemideae</taxon>
        <taxon>Anthemidinae</taxon>
        <taxon>Tanacetum</taxon>
    </lineage>
</organism>
<proteinExistence type="predicted"/>
<dbReference type="PANTHER" id="PTHR10782:SF4">
    <property type="entry name" value="TONALLI, ISOFORM E"/>
    <property type="match status" value="1"/>
</dbReference>
<dbReference type="Gene3D" id="3.30.40.10">
    <property type="entry name" value="Zinc/RING finger domain, C3HC4 (zinc finger)"/>
    <property type="match status" value="1"/>
</dbReference>
<gene>
    <name evidence="2" type="ORF">Tci_519507</name>
</gene>
<protein>
    <submittedName>
        <fullName evidence="2">E4 SUMO-protein ligase PIAL2-like isoform X2</fullName>
    </submittedName>
</protein>
<comment type="caution">
    <text evidence="2">The sequence shown here is derived from an EMBL/GenBank/DDBJ whole genome shotgun (WGS) entry which is preliminary data.</text>
</comment>
<feature type="region of interest" description="Disordered" evidence="1">
    <location>
        <begin position="123"/>
        <end position="143"/>
    </location>
</feature>
<feature type="non-terminal residue" evidence="2">
    <location>
        <position position="1"/>
    </location>
</feature>
<dbReference type="AlphaFoldDB" id="A0A699IEU0"/>
<sequence length="218" mass="24048">LRLDLMYYYSLRLLPLRCFDFDNYVDINSRRPSWCCPLCGQSVCFTDIRIDKGMVKDCHDTISHSQSQSQVSTSTIIQSPTHAVGMTSNIINAMSHGQSHSQFSGSNTLQLPAHVIGTSSTIMNDMSHGQSKSKRQSQMSASNMQLPTQLVLSVVMDAVLEGPSQTYVSNHMQFQEHNLNSMRNDQSGRSASNSTYDVRSAVSEHGLTDSEDSGSGND</sequence>
<dbReference type="GO" id="GO:0000785">
    <property type="term" value="C:chromatin"/>
    <property type="evidence" value="ECO:0007669"/>
    <property type="project" value="TreeGrafter"/>
</dbReference>
<accession>A0A699IEU0</accession>
<dbReference type="PANTHER" id="PTHR10782">
    <property type="entry name" value="ZINC FINGER MIZ DOMAIN-CONTAINING PROTEIN"/>
    <property type="match status" value="1"/>
</dbReference>
<feature type="region of interest" description="Disordered" evidence="1">
    <location>
        <begin position="182"/>
        <end position="218"/>
    </location>
</feature>
<dbReference type="GO" id="GO:0016925">
    <property type="term" value="P:protein sumoylation"/>
    <property type="evidence" value="ECO:0007669"/>
    <property type="project" value="TreeGrafter"/>
</dbReference>
<dbReference type="GO" id="GO:0061665">
    <property type="term" value="F:SUMO ligase activity"/>
    <property type="evidence" value="ECO:0007669"/>
    <property type="project" value="TreeGrafter"/>
</dbReference>
<reference evidence="2" key="1">
    <citation type="journal article" date="2019" name="Sci. Rep.">
        <title>Draft genome of Tanacetum cinerariifolium, the natural source of mosquito coil.</title>
        <authorList>
            <person name="Yamashiro T."/>
            <person name="Shiraishi A."/>
            <person name="Satake H."/>
            <person name="Nakayama K."/>
        </authorList>
    </citation>
    <scope>NUCLEOTIDE SEQUENCE</scope>
</reference>
<evidence type="ECO:0000313" key="2">
    <source>
        <dbReference type="EMBL" id="GEZ47534.1"/>
    </source>
</evidence>
<keyword evidence="2" id="KW-0436">Ligase</keyword>